<dbReference type="CDD" id="cd05289">
    <property type="entry name" value="MDR_like_2"/>
    <property type="match status" value="1"/>
</dbReference>
<sequence length="299" mass="30962">MQSTILIAREYGTPDVLEFFDQALPELAAGMARIKVKAAGINPIDARRMTGEFRHAALPQGFGTEFAGVIVDLPAGASHWATGDEVLGSGAGFTHATVIDVPLSNLVARPANIDWPVAGSLAGVAQTAMTILDEIGDVRSLLIHGGSGGVGSITIQIARARGIEVVATASARNLGYLAELGATPVEYGPGLVARLEAVHPALFDASLDMSGTEEATQASLARVRPDGLIGSIAGTPPSSERVQALWTKRSPAKLKAVVDGVAAGRFRWEVSKTFPFSDAADAYGAILGGHTRGKSALVF</sequence>
<feature type="domain" description="Enoyl reductase (ER)" evidence="3">
    <location>
        <begin position="12"/>
        <end position="297"/>
    </location>
</feature>
<dbReference type="InterPro" id="IPR020843">
    <property type="entry name" value="ER"/>
</dbReference>
<accession>A0ABR9X2L5</accession>
<keyword evidence="1" id="KW-0521">NADP</keyword>
<reference evidence="4 5" key="1">
    <citation type="journal article" date="2021" name="Int. J. Syst. Evol. Microbiol.">
        <title>Salipiger mangrovisoli sp. nov., isolated from mangrove soil and the proposal for the reclassification of Paraphaeobacter pallidus as Salipiger pallidus comb. nov.</title>
        <authorList>
            <person name="Du J."/>
            <person name="Liu Y."/>
            <person name="Pei T."/>
            <person name="Deng M.R."/>
            <person name="Zhu H."/>
        </authorList>
    </citation>
    <scope>NUCLEOTIDE SEQUENCE [LARGE SCALE GENOMIC DNA]</scope>
    <source>
        <strain evidence="4 5">6D45A</strain>
    </source>
</reference>
<proteinExistence type="predicted"/>
<dbReference type="RefSeq" id="WP_194135112.1">
    <property type="nucleotide sequence ID" value="NZ_JADFFK010000009.1"/>
</dbReference>
<keyword evidence="2" id="KW-0560">Oxidoreductase</keyword>
<dbReference type="SUPFAM" id="SSF51735">
    <property type="entry name" value="NAD(P)-binding Rossmann-fold domains"/>
    <property type="match status" value="1"/>
</dbReference>
<evidence type="ECO:0000313" key="5">
    <source>
        <dbReference type="Proteomes" id="UP000607796"/>
    </source>
</evidence>
<gene>
    <name evidence="4" type="ORF">IQ782_13195</name>
</gene>
<dbReference type="InterPro" id="IPR013154">
    <property type="entry name" value="ADH-like_N"/>
</dbReference>
<dbReference type="InterPro" id="IPR013149">
    <property type="entry name" value="ADH-like_C"/>
</dbReference>
<name>A0ABR9X2L5_9RHOB</name>
<dbReference type="Gene3D" id="3.40.50.720">
    <property type="entry name" value="NAD(P)-binding Rossmann-like Domain"/>
    <property type="match status" value="1"/>
</dbReference>
<dbReference type="EMBL" id="JADFFK010000009">
    <property type="protein sequence ID" value="MBE9637804.1"/>
    <property type="molecule type" value="Genomic_DNA"/>
</dbReference>
<dbReference type="PANTHER" id="PTHR48106">
    <property type="entry name" value="QUINONE OXIDOREDUCTASE PIG3-RELATED"/>
    <property type="match status" value="1"/>
</dbReference>
<evidence type="ECO:0000259" key="3">
    <source>
        <dbReference type="SMART" id="SM00829"/>
    </source>
</evidence>
<dbReference type="Gene3D" id="3.90.180.10">
    <property type="entry name" value="Medium-chain alcohol dehydrogenases, catalytic domain"/>
    <property type="match status" value="1"/>
</dbReference>
<evidence type="ECO:0000256" key="2">
    <source>
        <dbReference type="ARBA" id="ARBA00023002"/>
    </source>
</evidence>
<dbReference type="Pfam" id="PF08240">
    <property type="entry name" value="ADH_N"/>
    <property type="match status" value="1"/>
</dbReference>
<dbReference type="InterPro" id="IPR036291">
    <property type="entry name" value="NAD(P)-bd_dom_sf"/>
</dbReference>
<keyword evidence="5" id="KW-1185">Reference proteome</keyword>
<evidence type="ECO:0000256" key="1">
    <source>
        <dbReference type="ARBA" id="ARBA00022857"/>
    </source>
</evidence>
<dbReference type="Pfam" id="PF00107">
    <property type="entry name" value="ADH_zinc_N"/>
    <property type="match status" value="1"/>
</dbReference>
<organism evidence="4 5">
    <name type="scientific">Salipiger mangrovisoli</name>
    <dbReference type="NCBI Taxonomy" id="2865933"/>
    <lineage>
        <taxon>Bacteria</taxon>
        <taxon>Pseudomonadati</taxon>
        <taxon>Pseudomonadota</taxon>
        <taxon>Alphaproteobacteria</taxon>
        <taxon>Rhodobacterales</taxon>
        <taxon>Roseobacteraceae</taxon>
        <taxon>Salipiger</taxon>
    </lineage>
</organism>
<dbReference type="SMART" id="SM00829">
    <property type="entry name" value="PKS_ER"/>
    <property type="match status" value="1"/>
</dbReference>
<dbReference type="InterPro" id="IPR011032">
    <property type="entry name" value="GroES-like_sf"/>
</dbReference>
<comment type="caution">
    <text evidence="4">The sequence shown here is derived from an EMBL/GenBank/DDBJ whole genome shotgun (WGS) entry which is preliminary data.</text>
</comment>
<evidence type="ECO:0000313" key="4">
    <source>
        <dbReference type="EMBL" id="MBE9637804.1"/>
    </source>
</evidence>
<protein>
    <submittedName>
        <fullName evidence="4">NADP-dependent oxidoreductase</fullName>
    </submittedName>
</protein>
<dbReference type="SUPFAM" id="SSF50129">
    <property type="entry name" value="GroES-like"/>
    <property type="match status" value="1"/>
</dbReference>
<dbReference type="Proteomes" id="UP000607796">
    <property type="component" value="Unassembled WGS sequence"/>
</dbReference>